<evidence type="ECO:0000256" key="1">
    <source>
        <dbReference type="SAM" id="MobiDB-lite"/>
    </source>
</evidence>
<accession>A0A077M700</accession>
<reference evidence="3 4" key="1">
    <citation type="journal article" date="2013" name="ISME J.">
        <title>A metabolic model for members of the genus Tetrasphaera involved in enhanced biological phosphorus removal.</title>
        <authorList>
            <person name="Kristiansen R."/>
            <person name="Nguyen H.T.T."/>
            <person name="Saunders A.M."/>
            <person name="Nielsen J.L."/>
            <person name="Wimmer R."/>
            <person name="Le V.Q."/>
            <person name="McIlroy S.J."/>
            <person name="Petrovski S."/>
            <person name="Seviour R.J."/>
            <person name="Calteau A."/>
            <person name="Nielsen K.L."/>
            <person name="Nielsen P.H."/>
        </authorList>
    </citation>
    <scope>NUCLEOTIDE SEQUENCE [LARGE SCALE GENOMIC DNA]</scope>
    <source>
        <strain evidence="3 4">Ben 74</strain>
    </source>
</reference>
<comment type="caution">
    <text evidence="3">The sequence shown here is derived from an EMBL/GenBank/DDBJ whole genome shotgun (WGS) entry which is preliminary data.</text>
</comment>
<feature type="signal peptide" evidence="2">
    <location>
        <begin position="1"/>
        <end position="16"/>
    </location>
</feature>
<evidence type="ECO:0000313" key="3">
    <source>
        <dbReference type="EMBL" id="CCI53071.1"/>
    </source>
</evidence>
<dbReference type="Proteomes" id="UP000035720">
    <property type="component" value="Unassembled WGS sequence"/>
</dbReference>
<evidence type="ECO:0000256" key="2">
    <source>
        <dbReference type="SAM" id="SignalP"/>
    </source>
</evidence>
<name>A0A077M700_9MICO</name>
<dbReference type="STRING" id="1193518.BN13_30023"/>
<gene>
    <name evidence="3" type="ORF">BN13_30023</name>
</gene>
<keyword evidence="2" id="KW-0732">Signal</keyword>
<feature type="region of interest" description="Disordered" evidence="1">
    <location>
        <begin position="114"/>
        <end position="137"/>
    </location>
</feature>
<evidence type="ECO:0000313" key="4">
    <source>
        <dbReference type="Proteomes" id="UP000035720"/>
    </source>
</evidence>
<dbReference type="AlphaFoldDB" id="A0A077M700"/>
<keyword evidence="4" id="KW-1185">Reference proteome</keyword>
<sequence>MIVLLTALLAACGGWALTRPASPEQVLSDFFAAVNAGDRAAAATFIQPGELSAGEFLEAQFARALFSGLTYSVSEPFGPGYPHVSVRGEAHGTEFTEEFRLARFRDDPESTIVLGTRPLPPPQGAAPPARGLGGGIHDLRPRVTVG</sequence>
<dbReference type="EMBL" id="CAJC01000139">
    <property type="protein sequence ID" value="CCI53071.1"/>
    <property type="molecule type" value="Genomic_DNA"/>
</dbReference>
<proteinExistence type="predicted"/>
<feature type="chain" id="PRO_5038881521" evidence="2">
    <location>
        <begin position="17"/>
        <end position="146"/>
    </location>
</feature>
<organism evidence="3 4">
    <name type="scientific">Nostocoides jenkinsii Ben 74</name>
    <dbReference type="NCBI Taxonomy" id="1193518"/>
    <lineage>
        <taxon>Bacteria</taxon>
        <taxon>Bacillati</taxon>
        <taxon>Actinomycetota</taxon>
        <taxon>Actinomycetes</taxon>
        <taxon>Micrococcales</taxon>
        <taxon>Intrasporangiaceae</taxon>
        <taxon>Nostocoides</taxon>
    </lineage>
</organism>
<protein>
    <submittedName>
        <fullName evidence="3">Uncharacterized protein</fullName>
    </submittedName>
</protein>